<evidence type="ECO:0000313" key="2">
    <source>
        <dbReference type="Proteomes" id="UP000271573"/>
    </source>
</evidence>
<reference evidence="1 2" key="1">
    <citation type="submission" date="2018-11" db="EMBL/GenBank/DDBJ databases">
        <title>Complete genome sequence of Nocardioides baekrokdamisoli strain KCTC 39748.</title>
        <authorList>
            <person name="Kang S.W."/>
            <person name="Lee K.C."/>
            <person name="Kim K.K."/>
            <person name="Kim J.S."/>
            <person name="Kim D.S."/>
            <person name="Ko S.H."/>
            <person name="Yang S.H."/>
            <person name="Shin Y.K."/>
            <person name="Lee J.S."/>
        </authorList>
    </citation>
    <scope>NUCLEOTIDE SEQUENCE [LARGE SCALE GENOMIC DNA]</scope>
    <source>
        <strain evidence="1 2">KCTC 39748</strain>
    </source>
</reference>
<dbReference type="GO" id="GO:0005975">
    <property type="term" value="P:carbohydrate metabolic process"/>
    <property type="evidence" value="ECO:0007669"/>
    <property type="project" value="UniProtKB-ARBA"/>
</dbReference>
<dbReference type="AlphaFoldDB" id="A0A3G9IK26"/>
<sequence length="613" mass="61506">MLVGSTLQGLIDTWSGGTWTTQVAPLPANAAAGSASSILKAACGGIGLCAAYGTYTATDNHQHTSVLNLTSGSWHIGDLGVPIPAGGYGYSVAGVACASTGCVVVGNFYDQTGDTLRHSYVAIDQGGVWSTQTITPPADHINFGTAGSGTAVTSLADVSCTSSLCFAVGTYPVADGTGRGFAAAIDPGAKTVNATQMPLGAVSAFGTVEQVSCAASGGCLGVGSYADAGNVFHRVVLPIGGGSSPLAPVPTPTPVQGGGMPTVASTECVAVSGGANCLLSGNYSDTATPTGFPNYVDQLVGSTWSAVTTTFPHVLTSWGCGSATFCVGTAGGSAYQAQQAITTYAGGVWTTQDAPDPVSSAFPLPHASTMWAVACDAPTSCWVLGSATTNEGLVEHVTPAAALPTISLVSPSVPFTLASTVKVQWSSTGATTIQLRRQIASAKGGFGTWSTIGTYPASTVAANATGLARGGDYCYSVRAIGPGGTTGWTGSRCVSVPLDDRAVSADSHWKRVSSAAYWNGTATSTTTLGARMSFSGAQLDRLAIVATRCPTCGKIAVYVGSSLVGTVNLAAAHAANRVLIVLPHFSYRLGTVTIKVLTSGHPVVIDGLGISRS</sequence>
<dbReference type="InterPro" id="IPR013783">
    <property type="entry name" value="Ig-like_fold"/>
</dbReference>
<organism evidence="1 2">
    <name type="scientific">Nocardioides baekrokdamisoli</name>
    <dbReference type="NCBI Taxonomy" id="1804624"/>
    <lineage>
        <taxon>Bacteria</taxon>
        <taxon>Bacillati</taxon>
        <taxon>Actinomycetota</taxon>
        <taxon>Actinomycetes</taxon>
        <taxon>Propionibacteriales</taxon>
        <taxon>Nocardioidaceae</taxon>
        <taxon>Nocardioides</taxon>
    </lineage>
</organism>
<dbReference type="Gene3D" id="2.60.40.10">
    <property type="entry name" value="Immunoglobulins"/>
    <property type="match status" value="1"/>
</dbReference>
<evidence type="ECO:0008006" key="3">
    <source>
        <dbReference type="Google" id="ProtNLM"/>
    </source>
</evidence>
<name>A0A3G9IK26_9ACTN</name>
<gene>
    <name evidence="1" type="ORF">Back2_07020</name>
</gene>
<proteinExistence type="predicted"/>
<keyword evidence="2" id="KW-1185">Reference proteome</keyword>
<dbReference type="Proteomes" id="UP000271573">
    <property type="component" value="Chromosome"/>
</dbReference>
<evidence type="ECO:0000313" key="1">
    <source>
        <dbReference type="EMBL" id="BBH16415.1"/>
    </source>
</evidence>
<accession>A0A3G9IK26</accession>
<dbReference type="KEGG" id="nbe:Back2_07020"/>
<protein>
    <recommendedName>
        <fullName evidence="3">Fibronectin type-III domain-containing protein</fullName>
    </recommendedName>
</protein>
<dbReference type="EMBL" id="AP019307">
    <property type="protein sequence ID" value="BBH16415.1"/>
    <property type="molecule type" value="Genomic_DNA"/>
</dbReference>